<dbReference type="Proteomes" id="UP000322214">
    <property type="component" value="Chromosome"/>
</dbReference>
<proteinExistence type="predicted"/>
<organism evidence="1 2">
    <name type="scientific">Mariniblastus fucicola</name>
    <dbReference type="NCBI Taxonomy" id="980251"/>
    <lineage>
        <taxon>Bacteria</taxon>
        <taxon>Pseudomonadati</taxon>
        <taxon>Planctomycetota</taxon>
        <taxon>Planctomycetia</taxon>
        <taxon>Pirellulales</taxon>
        <taxon>Pirellulaceae</taxon>
        <taxon>Mariniblastus</taxon>
    </lineage>
</organism>
<dbReference type="EMBL" id="CP042912">
    <property type="protein sequence ID" value="QEG22429.1"/>
    <property type="molecule type" value="Genomic_DNA"/>
</dbReference>
<name>A0A5B9PAB3_9BACT</name>
<dbReference type="InterPro" id="IPR022265">
    <property type="entry name" value="CHP03790"/>
</dbReference>
<evidence type="ECO:0000313" key="1">
    <source>
        <dbReference type="EMBL" id="QEG22429.1"/>
    </source>
</evidence>
<evidence type="ECO:0008006" key="3">
    <source>
        <dbReference type="Google" id="ProtNLM"/>
    </source>
</evidence>
<sequence length="530" mass="57966">MKLFDLKIAAQQISSWLVMGWAIAFTNSTGDAAERNDTFVVAALDNEDSQRVAAEFCQAFEIPQTNILSLNFPAGDQLSRTAWEDELRPQVVAWLNENDSESKIANVITVYGTPLAVAAWEDERETKPWRDFYAKALDARLGQINQSIEKLAEIAGQPVAAEPTAEATLADMRKQFDDSVAAAQQSISSLKFDQLKTAKATLQSQVRIVAGLYPFLGSLKNESESGSTEAARANEQFHYLRGRTEALAQAAELMDRVPASFEREATILQLLERNGGLLSAIGWLKRQQKMVEENDSAASLDSELALVLWPKYRRLGTTPNLLHPAFETSPLRSVYRTLSVTRIDGPTPESALALIERATEATKIESLSGKVYVDLRGATGNDATANRKERWLQSVASQFKSVENIDAVVESTAELFPVDGCPDTMLYCGWYSLEKYIDSFTFKPGAIAYHLTPGDALGIHDSDNQGWCRNLIEKGATVVVGSVGRPEIVGFSSLDPKQKRVHPVALSSGMIVFGIDGLTPADPDDSGVGK</sequence>
<dbReference type="STRING" id="980251.GCA_001642875_04886"/>
<reference evidence="1 2" key="1">
    <citation type="submission" date="2019-08" db="EMBL/GenBank/DDBJ databases">
        <title>Deep-cultivation of Planctomycetes and their phenomic and genomic characterization uncovers novel biology.</title>
        <authorList>
            <person name="Wiegand S."/>
            <person name="Jogler M."/>
            <person name="Boedeker C."/>
            <person name="Pinto D."/>
            <person name="Vollmers J."/>
            <person name="Rivas-Marin E."/>
            <person name="Kohn T."/>
            <person name="Peeters S.H."/>
            <person name="Heuer A."/>
            <person name="Rast P."/>
            <person name="Oberbeckmann S."/>
            <person name="Bunk B."/>
            <person name="Jeske O."/>
            <person name="Meyerdierks A."/>
            <person name="Storesund J.E."/>
            <person name="Kallscheuer N."/>
            <person name="Luecker S."/>
            <person name="Lage O.M."/>
            <person name="Pohl T."/>
            <person name="Merkel B.J."/>
            <person name="Hornburger P."/>
            <person name="Mueller R.-W."/>
            <person name="Bruemmer F."/>
            <person name="Labrenz M."/>
            <person name="Spormann A.M."/>
            <person name="Op den Camp H."/>
            <person name="Overmann J."/>
            <person name="Amann R."/>
            <person name="Jetten M.S.M."/>
            <person name="Mascher T."/>
            <person name="Medema M.H."/>
            <person name="Devos D.P."/>
            <person name="Kaster A.-K."/>
            <person name="Ovreas L."/>
            <person name="Rohde M."/>
            <person name="Galperin M.Y."/>
            <person name="Jogler C."/>
        </authorList>
    </citation>
    <scope>NUCLEOTIDE SEQUENCE [LARGE SCALE GENOMIC DNA]</scope>
    <source>
        <strain evidence="1 2">FC18</strain>
    </source>
</reference>
<dbReference type="AlphaFoldDB" id="A0A5B9PAB3"/>
<protein>
    <recommendedName>
        <fullName evidence="3">TIGR03790 family protein</fullName>
    </recommendedName>
</protein>
<dbReference type="OrthoDB" id="9771443at2"/>
<dbReference type="KEGG" id="mff:MFFC18_23090"/>
<gene>
    <name evidence="1" type="ORF">MFFC18_23090</name>
</gene>
<evidence type="ECO:0000313" key="2">
    <source>
        <dbReference type="Proteomes" id="UP000322214"/>
    </source>
</evidence>
<keyword evidence="2" id="KW-1185">Reference proteome</keyword>
<accession>A0A5B9PAB3</accession>
<dbReference type="NCBIfam" id="TIGR03790">
    <property type="entry name" value="TIGR03790 family protein"/>
    <property type="match status" value="1"/>
</dbReference>
<dbReference type="RefSeq" id="WP_075086543.1">
    <property type="nucleotide sequence ID" value="NZ_CP042912.1"/>
</dbReference>